<evidence type="ECO:0000313" key="1">
    <source>
        <dbReference type="EMBL" id="QHU01125.1"/>
    </source>
</evidence>
<proteinExistence type="predicted"/>
<organism evidence="1">
    <name type="scientific">viral metagenome</name>
    <dbReference type="NCBI Taxonomy" id="1070528"/>
    <lineage>
        <taxon>unclassified sequences</taxon>
        <taxon>metagenomes</taxon>
        <taxon>organismal metagenomes</taxon>
    </lineage>
</organism>
<sequence>MVNKILITCITILVIFFLLKKKNIENFKTNGEIEIKFSAKDSIFMVSDDITKIEQSAEGLTIHKTDKLIYSNKEIYSDSGKHTGFIFSIKPNQKLKIGFSNKDKDDEISHSINIIGDGLFQISEKIQDSDQYAIQDIDYCLSGDIKKCLNTKDKYTFNPTTDFLAIMVNENRANYLIIKRNDDGDYGSMLIHRGSNPLKFPYRLKVISVDEKCVLSTLLWTKHTIVYNSPVYWSVETQFKDDYDNKPLEMVPMPSYTIEEKSIPAPSNLDDGSFDFGNAFSSGVKKILITSVGMDGEFYEMEFIHNLEELYLQINKDRIFLKLYLDDDTYIFKKYQNPETTLFKQKQKIIFRNIQTVENVEIVIGDTTSLKYKINKQNDININIPINSPSPF</sequence>
<protein>
    <submittedName>
        <fullName evidence="1">Uncharacterized protein</fullName>
    </submittedName>
</protein>
<dbReference type="EMBL" id="MN740335">
    <property type="protein sequence ID" value="QHU01125.1"/>
    <property type="molecule type" value="Genomic_DNA"/>
</dbReference>
<accession>A0A6C0J5X9</accession>
<dbReference type="AlphaFoldDB" id="A0A6C0J5X9"/>
<name>A0A6C0J5X9_9ZZZZ</name>
<reference evidence="1" key="1">
    <citation type="journal article" date="2020" name="Nature">
        <title>Giant virus diversity and host interactions through global metagenomics.</title>
        <authorList>
            <person name="Schulz F."/>
            <person name="Roux S."/>
            <person name="Paez-Espino D."/>
            <person name="Jungbluth S."/>
            <person name="Walsh D.A."/>
            <person name="Denef V.J."/>
            <person name="McMahon K.D."/>
            <person name="Konstantinidis K.T."/>
            <person name="Eloe-Fadrosh E.A."/>
            <person name="Kyrpides N.C."/>
            <person name="Woyke T."/>
        </authorList>
    </citation>
    <scope>NUCLEOTIDE SEQUENCE</scope>
    <source>
        <strain evidence="1">GVMAG-M-3300025860-25</strain>
    </source>
</reference>